<organism evidence="4 5">
    <name type="scientific">Intoshia linei</name>
    <dbReference type="NCBI Taxonomy" id="1819745"/>
    <lineage>
        <taxon>Eukaryota</taxon>
        <taxon>Metazoa</taxon>
        <taxon>Spiralia</taxon>
        <taxon>Lophotrochozoa</taxon>
        <taxon>Mesozoa</taxon>
        <taxon>Orthonectida</taxon>
        <taxon>Rhopaluridae</taxon>
        <taxon>Intoshia</taxon>
    </lineage>
</organism>
<keyword evidence="1" id="KW-0694">RNA-binding</keyword>
<sequence length="195" mass="23142">MSKIFVGNLNFGTMPEEIYDMFNEFGRIVNISLVKNYSFVTMSDKLDANAAVDAMDGDVVRGRKLTVEISRSAGPDAAITINYDENGKQLNFPNVEEYMEKQKRDREYRRSNGKFDRRHNDRYERYPQRDRYGNSGPYDRNDRYRNGNDSYNRGNRTRSPYAREHRTSHRQRSRESSPMYESRRNVNNSRISYRE</sequence>
<evidence type="ECO:0000313" key="4">
    <source>
        <dbReference type="EMBL" id="OAF68880.1"/>
    </source>
</evidence>
<dbReference type="PROSITE" id="PS50102">
    <property type="entry name" value="RRM"/>
    <property type="match status" value="1"/>
</dbReference>
<dbReference type="Gene3D" id="3.30.70.330">
    <property type="match status" value="1"/>
</dbReference>
<dbReference type="InterPro" id="IPR000504">
    <property type="entry name" value="RRM_dom"/>
</dbReference>
<dbReference type="Proteomes" id="UP000078046">
    <property type="component" value="Unassembled WGS sequence"/>
</dbReference>
<dbReference type="InterPro" id="IPR035979">
    <property type="entry name" value="RBD_domain_sf"/>
</dbReference>
<feature type="compositionally biased region" description="Polar residues" evidence="2">
    <location>
        <begin position="185"/>
        <end position="195"/>
    </location>
</feature>
<keyword evidence="5" id="KW-1185">Reference proteome</keyword>
<dbReference type="SUPFAM" id="SSF54928">
    <property type="entry name" value="RNA-binding domain, RBD"/>
    <property type="match status" value="1"/>
</dbReference>
<dbReference type="AlphaFoldDB" id="A0A177B404"/>
<dbReference type="OrthoDB" id="79941at2759"/>
<gene>
    <name evidence="4" type="ORF">A3Q56_03409</name>
</gene>
<evidence type="ECO:0000259" key="3">
    <source>
        <dbReference type="PROSITE" id="PS50102"/>
    </source>
</evidence>
<evidence type="ECO:0000256" key="1">
    <source>
        <dbReference type="PROSITE-ProRule" id="PRU00176"/>
    </source>
</evidence>
<name>A0A177B404_9BILA</name>
<dbReference type="SMART" id="SM00360">
    <property type="entry name" value="RRM"/>
    <property type="match status" value="1"/>
</dbReference>
<feature type="compositionally biased region" description="Polar residues" evidence="2">
    <location>
        <begin position="147"/>
        <end position="158"/>
    </location>
</feature>
<dbReference type="EMBL" id="LWCA01000373">
    <property type="protein sequence ID" value="OAF68880.1"/>
    <property type="molecule type" value="Genomic_DNA"/>
</dbReference>
<proteinExistence type="predicted"/>
<dbReference type="InterPro" id="IPR050441">
    <property type="entry name" value="RBM"/>
</dbReference>
<feature type="compositionally biased region" description="Basic and acidic residues" evidence="2">
    <location>
        <begin position="99"/>
        <end position="132"/>
    </location>
</feature>
<dbReference type="InterPro" id="IPR012677">
    <property type="entry name" value="Nucleotide-bd_a/b_plait_sf"/>
</dbReference>
<dbReference type="Pfam" id="PF00076">
    <property type="entry name" value="RRM_1"/>
    <property type="match status" value="1"/>
</dbReference>
<accession>A0A177B404</accession>
<evidence type="ECO:0000313" key="5">
    <source>
        <dbReference type="Proteomes" id="UP000078046"/>
    </source>
</evidence>
<reference evidence="4 5" key="1">
    <citation type="submission" date="2016-04" db="EMBL/GenBank/DDBJ databases">
        <title>The genome of Intoshia linei affirms orthonectids as highly simplified spiralians.</title>
        <authorList>
            <person name="Mikhailov K.V."/>
            <person name="Slusarev G.S."/>
            <person name="Nikitin M.A."/>
            <person name="Logacheva M.D."/>
            <person name="Penin A."/>
            <person name="Aleoshin V."/>
            <person name="Panchin Y.V."/>
        </authorList>
    </citation>
    <scope>NUCLEOTIDE SEQUENCE [LARGE SCALE GENOMIC DNA]</scope>
    <source>
        <strain evidence="4">Intl2013</strain>
        <tissue evidence="4">Whole animal</tissue>
    </source>
</reference>
<feature type="region of interest" description="Disordered" evidence="2">
    <location>
        <begin position="99"/>
        <end position="195"/>
    </location>
</feature>
<feature type="domain" description="RRM" evidence="3">
    <location>
        <begin position="2"/>
        <end position="72"/>
    </location>
</feature>
<dbReference type="PANTHER" id="PTHR48034">
    <property type="entry name" value="TRANSFORMER-2 SEX-DETERMINING PROTEIN-RELATED"/>
    <property type="match status" value="1"/>
</dbReference>
<comment type="caution">
    <text evidence="4">The sequence shown here is derived from an EMBL/GenBank/DDBJ whole genome shotgun (WGS) entry which is preliminary data.</text>
</comment>
<evidence type="ECO:0000256" key="2">
    <source>
        <dbReference type="SAM" id="MobiDB-lite"/>
    </source>
</evidence>
<dbReference type="CDD" id="cd00590">
    <property type="entry name" value="RRM_SF"/>
    <property type="match status" value="1"/>
</dbReference>
<protein>
    <recommendedName>
        <fullName evidence="3">RRM domain-containing protein</fullName>
    </recommendedName>
</protein>
<dbReference type="GO" id="GO:0003723">
    <property type="term" value="F:RNA binding"/>
    <property type="evidence" value="ECO:0007669"/>
    <property type="project" value="UniProtKB-UniRule"/>
</dbReference>